<dbReference type="eggNOG" id="COG0103">
    <property type="taxonomic scope" value="Bacteria"/>
</dbReference>
<comment type="caution">
    <text evidence="8">The sequence shown here is derived from an EMBL/GenBank/DDBJ whole genome shotgun (WGS) entry which is preliminary data.</text>
</comment>
<keyword evidence="9" id="KW-1185">Reference proteome</keyword>
<evidence type="ECO:0000256" key="3">
    <source>
        <dbReference type="ARBA" id="ARBA00023274"/>
    </source>
</evidence>
<dbReference type="Gene3D" id="3.30.230.10">
    <property type="match status" value="1"/>
</dbReference>
<name>A0A074L3C5_9BACT</name>
<feature type="region of interest" description="Disordered" evidence="7">
    <location>
        <begin position="97"/>
        <end position="128"/>
    </location>
</feature>
<dbReference type="OrthoDB" id="9803965at2"/>
<dbReference type="InterPro" id="IPR014721">
    <property type="entry name" value="Ribsml_uS5_D2-typ_fold_subgr"/>
</dbReference>
<dbReference type="FunFam" id="3.30.230.10:FF:000001">
    <property type="entry name" value="30S ribosomal protein S9"/>
    <property type="match status" value="1"/>
</dbReference>
<comment type="similarity">
    <text evidence="1 5 6">Belongs to the universal ribosomal protein uS9 family.</text>
</comment>
<dbReference type="GO" id="GO:0003735">
    <property type="term" value="F:structural constituent of ribosome"/>
    <property type="evidence" value="ECO:0007669"/>
    <property type="project" value="InterPro"/>
</dbReference>
<dbReference type="EMBL" id="JMIH01000015">
    <property type="protein sequence ID" value="KEO74378.1"/>
    <property type="molecule type" value="Genomic_DNA"/>
</dbReference>
<accession>A0A074L3C5</accession>
<dbReference type="InterPro" id="IPR023035">
    <property type="entry name" value="Ribosomal_uS9_bac/plastid"/>
</dbReference>
<dbReference type="PANTHER" id="PTHR21569:SF1">
    <property type="entry name" value="SMALL RIBOSOMAL SUBUNIT PROTEIN US9M"/>
    <property type="match status" value="1"/>
</dbReference>
<dbReference type="Proteomes" id="UP000027821">
    <property type="component" value="Unassembled WGS sequence"/>
</dbReference>
<evidence type="ECO:0000313" key="8">
    <source>
        <dbReference type="EMBL" id="KEO74378.1"/>
    </source>
</evidence>
<feature type="compositionally biased region" description="Basic and acidic residues" evidence="7">
    <location>
        <begin position="97"/>
        <end position="112"/>
    </location>
</feature>
<dbReference type="GO" id="GO:0022627">
    <property type="term" value="C:cytosolic small ribosomal subunit"/>
    <property type="evidence" value="ECO:0007669"/>
    <property type="project" value="TreeGrafter"/>
</dbReference>
<dbReference type="RefSeq" id="WP_035072313.1">
    <property type="nucleotide sequence ID" value="NZ_JMIH01000015.1"/>
</dbReference>
<dbReference type="NCBIfam" id="NF001099">
    <property type="entry name" value="PRK00132.1"/>
    <property type="match status" value="1"/>
</dbReference>
<dbReference type="InterPro" id="IPR000754">
    <property type="entry name" value="Ribosomal_uS9"/>
</dbReference>
<evidence type="ECO:0000256" key="5">
    <source>
        <dbReference type="HAMAP-Rule" id="MF_00532"/>
    </source>
</evidence>
<feature type="compositionally biased region" description="Basic residues" evidence="7">
    <location>
        <begin position="113"/>
        <end position="128"/>
    </location>
</feature>
<evidence type="ECO:0000256" key="2">
    <source>
        <dbReference type="ARBA" id="ARBA00022980"/>
    </source>
</evidence>
<dbReference type="AlphaFoldDB" id="A0A074L3C5"/>
<gene>
    <name evidence="5" type="primary">rpsI</name>
    <name evidence="8" type="ORF">EL17_06475</name>
</gene>
<dbReference type="InterPro" id="IPR020574">
    <property type="entry name" value="Ribosomal_uS9_CS"/>
</dbReference>
<organism evidence="8 9">
    <name type="scientific">Anditalea andensis</name>
    <dbReference type="NCBI Taxonomy" id="1048983"/>
    <lineage>
        <taxon>Bacteria</taxon>
        <taxon>Pseudomonadati</taxon>
        <taxon>Bacteroidota</taxon>
        <taxon>Cytophagia</taxon>
        <taxon>Cytophagales</taxon>
        <taxon>Cytophagaceae</taxon>
        <taxon>Anditalea</taxon>
    </lineage>
</organism>
<dbReference type="GO" id="GO:0006412">
    <property type="term" value="P:translation"/>
    <property type="evidence" value="ECO:0007669"/>
    <property type="project" value="UniProtKB-UniRule"/>
</dbReference>
<reference evidence="8 9" key="1">
    <citation type="submission" date="2014-04" db="EMBL/GenBank/DDBJ databases">
        <title>Characterization and application of a salt tolerant electro-active bacterium.</title>
        <authorList>
            <person name="Yang L."/>
            <person name="Wei S."/>
            <person name="Tay Q.X.M."/>
        </authorList>
    </citation>
    <scope>NUCLEOTIDE SEQUENCE [LARGE SCALE GENOMIC DNA]</scope>
    <source>
        <strain evidence="8 9">LY1</strain>
    </source>
</reference>
<evidence type="ECO:0000256" key="4">
    <source>
        <dbReference type="ARBA" id="ARBA00035259"/>
    </source>
</evidence>
<keyword evidence="2 5" id="KW-0689">Ribosomal protein</keyword>
<dbReference type="Pfam" id="PF00380">
    <property type="entry name" value="Ribosomal_S9"/>
    <property type="match status" value="1"/>
</dbReference>
<evidence type="ECO:0000313" key="9">
    <source>
        <dbReference type="Proteomes" id="UP000027821"/>
    </source>
</evidence>
<evidence type="ECO:0000256" key="1">
    <source>
        <dbReference type="ARBA" id="ARBA00005251"/>
    </source>
</evidence>
<dbReference type="InterPro" id="IPR020568">
    <property type="entry name" value="Ribosomal_Su5_D2-typ_SF"/>
</dbReference>
<dbReference type="GO" id="GO:0003723">
    <property type="term" value="F:RNA binding"/>
    <property type="evidence" value="ECO:0007669"/>
    <property type="project" value="TreeGrafter"/>
</dbReference>
<dbReference type="HAMAP" id="MF_00532_B">
    <property type="entry name" value="Ribosomal_uS9_B"/>
    <property type="match status" value="1"/>
</dbReference>
<evidence type="ECO:0000256" key="7">
    <source>
        <dbReference type="SAM" id="MobiDB-lite"/>
    </source>
</evidence>
<proteinExistence type="inferred from homology"/>
<protein>
    <recommendedName>
        <fullName evidence="4 5">Small ribosomal subunit protein uS9</fullName>
    </recommendedName>
</protein>
<keyword evidence="3 5" id="KW-0687">Ribonucleoprotein</keyword>
<dbReference type="SUPFAM" id="SSF54211">
    <property type="entry name" value="Ribosomal protein S5 domain 2-like"/>
    <property type="match status" value="1"/>
</dbReference>
<dbReference type="PROSITE" id="PS00360">
    <property type="entry name" value="RIBOSOMAL_S9"/>
    <property type="match status" value="1"/>
</dbReference>
<dbReference type="STRING" id="1048983.EL17_06475"/>
<dbReference type="PANTHER" id="PTHR21569">
    <property type="entry name" value="RIBOSOMAL PROTEIN S9"/>
    <property type="match status" value="1"/>
</dbReference>
<sequence>MEVINTIGRRKTSVARIYMQSGKGEITVNNRSLEVYFPFDLHQIVVKQPLALVNENDAYDIKINVDGGGIKGQAEAIRMAISRALCEINEEHRSPLKKEGFLTRDPRMVERKKPGRKKARRKFQFSKR</sequence>
<evidence type="ECO:0000256" key="6">
    <source>
        <dbReference type="RuleBase" id="RU003815"/>
    </source>
</evidence>